<proteinExistence type="predicted"/>
<keyword evidence="1" id="KW-1133">Transmembrane helix</keyword>
<evidence type="ECO:0000256" key="1">
    <source>
        <dbReference type="SAM" id="Phobius"/>
    </source>
</evidence>
<reference evidence="2 3" key="1">
    <citation type="submission" date="2014-09" db="EMBL/GenBank/DDBJ databases">
        <authorList>
            <person name="Hornung B.V."/>
        </authorList>
    </citation>
    <scope>NUCLEOTIDE SEQUENCE [LARGE SCALE GENOMIC DNA]</scope>
    <source>
        <strain evidence="2 3">FRIFI</strain>
    </source>
</reference>
<gene>
    <name evidence="2" type="ORF">FRIFI_0187</name>
</gene>
<keyword evidence="1" id="KW-0472">Membrane</keyword>
<evidence type="ECO:0000313" key="3">
    <source>
        <dbReference type="Proteomes" id="UP000245695"/>
    </source>
</evidence>
<dbReference type="AlphaFoldDB" id="A0A2P2BMX3"/>
<dbReference type="Proteomes" id="UP000245695">
    <property type="component" value="Chromosome 1"/>
</dbReference>
<keyword evidence="1" id="KW-0812">Transmembrane</keyword>
<sequence length="118" mass="14354">MSKFWDKFSFYNRLTFKPIIIWSVLFFIIGLIFEFYEFPNQNFCFLVITIVSITMLFVSVYNKIKHIPYVCKNCSHKFYIKFHQMFAINSVLQSRLKCPFCNRVTWADIYIEEIDEKN</sequence>
<dbReference type="KEGG" id="rhom:FRIFI_0187"/>
<dbReference type="EMBL" id="LN650648">
    <property type="protein sequence ID" value="CEI71739.1"/>
    <property type="molecule type" value="Genomic_DNA"/>
</dbReference>
<organism evidence="2 3">
    <name type="scientific">Romboutsia hominis</name>
    <dbReference type="NCBI Taxonomy" id="1507512"/>
    <lineage>
        <taxon>Bacteria</taxon>
        <taxon>Bacillati</taxon>
        <taxon>Bacillota</taxon>
        <taxon>Clostridia</taxon>
        <taxon>Peptostreptococcales</taxon>
        <taxon>Peptostreptococcaceae</taxon>
        <taxon>Romboutsia</taxon>
    </lineage>
</organism>
<dbReference type="RefSeq" id="WP_166504740.1">
    <property type="nucleotide sequence ID" value="NZ_LN650648.1"/>
</dbReference>
<accession>A0A2P2BMX3</accession>
<feature type="transmembrane region" description="Helical" evidence="1">
    <location>
        <begin position="43"/>
        <end position="61"/>
    </location>
</feature>
<name>A0A2P2BMX3_9FIRM</name>
<keyword evidence="3" id="KW-1185">Reference proteome</keyword>
<evidence type="ECO:0000313" key="2">
    <source>
        <dbReference type="EMBL" id="CEI71739.1"/>
    </source>
</evidence>
<feature type="transmembrane region" description="Helical" evidence="1">
    <location>
        <begin position="20"/>
        <end position="36"/>
    </location>
</feature>
<protein>
    <submittedName>
        <fullName evidence="2">Uncharacterized protein</fullName>
    </submittedName>
</protein>